<comment type="similarity">
    <text evidence="8">Belongs to the peptidase M48 family.</text>
</comment>
<dbReference type="HOGENOM" id="CLU_029002_6_1_1"/>
<dbReference type="GO" id="GO:0005743">
    <property type="term" value="C:mitochondrial inner membrane"/>
    <property type="evidence" value="ECO:0007669"/>
    <property type="project" value="TreeGrafter"/>
</dbReference>
<feature type="domain" description="Peptidase M48" evidence="11">
    <location>
        <begin position="217"/>
        <end position="408"/>
    </location>
</feature>
<reference evidence="12" key="3">
    <citation type="submission" date="2025-08" db="UniProtKB">
        <authorList>
            <consortium name="Ensembl"/>
        </authorList>
    </citation>
    <scope>IDENTIFICATION</scope>
</reference>
<dbReference type="Ensembl" id="ENSAMXT00000013712.2">
    <property type="protein sequence ID" value="ENSAMXP00000013712.2"/>
    <property type="gene ID" value="ENSAMXG00000013319.2"/>
</dbReference>
<dbReference type="InterPro" id="IPR001915">
    <property type="entry name" value="Peptidase_M48"/>
</dbReference>
<dbReference type="FunCoup" id="W5L1K0">
    <property type="interactions" value="113"/>
</dbReference>
<dbReference type="InterPro" id="IPR051156">
    <property type="entry name" value="Mito/Outer_Membr_Metalloprot"/>
</dbReference>
<evidence type="ECO:0000259" key="11">
    <source>
        <dbReference type="Pfam" id="PF01435"/>
    </source>
</evidence>
<evidence type="ECO:0000256" key="8">
    <source>
        <dbReference type="ARBA" id="ARBA00038233"/>
    </source>
</evidence>
<keyword evidence="5" id="KW-0378">Hydrolase</keyword>
<dbReference type="STRING" id="7994.ENSAMXP00000013712"/>
<reference evidence="13" key="2">
    <citation type="journal article" date="2014" name="Nat. Commun.">
        <title>The cavefish genome reveals candidate genes for eye loss.</title>
        <authorList>
            <person name="McGaugh S.E."/>
            <person name="Gross J.B."/>
            <person name="Aken B."/>
            <person name="Blin M."/>
            <person name="Borowsky R."/>
            <person name="Chalopin D."/>
            <person name="Hinaux H."/>
            <person name="Jeffery W.R."/>
            <person name="Keene A."/>
            <person name="Ma L."/>
            <person name="Minx P."/>
            <person name="Murphy D."/>
            <person name="O'Quin K.E."/>
            <person name="Retaux S."/>
            <person name="Rohner N."/>
            <person name="Searle S.M."/>
            <person name="Stahl B.A."/>
            <person name="Tabin C."/>
            <person name="Volff J.N."/>
            <person name="Yoshizawa M."/>
            <person name="Warren W.C."/>
        </authorList>
    </citation>
    <scope>NUCLEOTIDE SEQUENCE [LARGE SCALE GENOMIC DNA]</scope>
    <source>
        <strain evidence="13">female</strain>
    </source>
</reference>
<evidence type="ECO:0000256" key="3">
    <source>
        <dbReference type="ARBA" id="ARBA00022670"/>
    </source>
</evidence>
<keyword evidence="6" id="KW-0862">Zinc</keyword>
<accession>W5L1K0</accession>
<evidence type="ECO:0000313" key="12">
    <source>
        <dbReference type="Ensembl" id="ENSAMXP00000013712.2"/>
    </source>
</evidence>
<dbReference type="CDD" id="cd07331">
    <property type="entry name" value="M48C_Oma1_like"/>
    <property type="match status" value="1"/>
</dbReference>
<keyword evidence="3" id="KW-0645">Protease</keyword>
<comment type="cofactor">
    <cofactor evidence="1">
        <name>Zn(2+)</name>
        <dbReference type="ChEBI" id="CHEBI:29105"/>
    </cofactor>
</comment>
<evidence type="ECO:0000256" key="5">
    <source>
        <dbReference type="ARBA" id="ARBA00022801"/>
    </source>
</evidence>
<dbReference type="PANTHER" id="PTHR22726">
    <property type="entry name" value="METALLOENDOPEPTIDASE OMA1"/>
    <property type="match status" value="1"/>
</dbReference>
<dbReference type="Proteomes" id="UP000018467">
    <property type="component" value="Unassembled WGS sequence"/>
</dbReference>
<evidence type="ECO:0000256" key="7">
    <source>
        <dbReference type="ARBA" id="ARBA00023049"/>
    </source>
</evidence>
<dbReference type="Bgee" id="ENSAMXG00000013319">
    <property type="expression patterns" value="Expressed in heart and 14 other cell types or tissues"/>
</dbReference>
<keyword evidence="13" id="KW-1185">Reference proteome</keyword>
<dbReference type="PANTHER" id="PTHR22726:SF1">
    <property type="entry name" value="METALLOENDOPEPTIDASE OMA1, MITOCHONDRIAL"/>
    <property type="match status" value="1"/>
</dbReference>
<evidence type="ECO:0000256" key="6">
    <source>
        <dbReference type="ARBA" id="ARBA00022833"/>
    </source>
</evidence>
<dbReference type="GeneTree" id="ENSGT00390000007027"/>
<evidence type="ECO:0000313" key="13">
    <source>
        <dbReference type="Proteomes" id="UP000018467"/>
    </source>
</evidence>
<sequence length="498" mass="56243">MSFMCIRLFKPQSGSPLLTLSRTLSRTRAPRWSQHQQQQLPPQTRPRLHSVFCPSSGVQTRLQRTRHIYSSPEHLLPQTSSRLPALTQPAKLFHTSAGLRALPAPVLWLVFKPLQKLAAIILGRSIRKWWKALPPNKKQLFREWVWQRRWHLVAAGAGLMLITSLFLFTHLEESPITGRTRLLVFSKESFMELAQHASNEYMEEFEKLFIPVSDPRQQVVEQVVQHLVQRNQDMDGINYLPWKVHVVESPVVNAFVLPDGKVFVFTGMLEAVADIHQLSFVLGHEMAHALIGHAAEQASLSHVVDLLSLILLTAIWAICPRDSLAVLGQWIQSKLVQFMFNRPYSRKLESEADQVGLQLAAKACADVRSGPVFWQQMELAEQLKGEPTIPEWLSTHPSHRNRITHLDRLIPEALELRSKCECPHLPAVDPRAVFSKTVQKLLEDAKKQESEENQERERALVPLPQVSTIPPHGGQPQLGGALAASALLQMDGLALKGV</sequence>
<name>W5L1K0_ASTMX</name>
<reference evidence="12" key="4">
    <citation type="submission" date="2025-09" db="UniProtKB">
        <authorList>
            <consortium name="Ensembl"/>
        </authorList>
    </citation>
    <scope>IDENTIFICATION</scope>
</reference>
<dbReference type="Gene3D" id="3.30.2010.10">
    <property type="entry name" value="Metalloproteases ('zincins'), catalytic domain"/>
    <property type="match status" value="1"/>
</dbReference>
<comment type="subunit">
    <text evidence="2">Homooligomer.</text>
</comment>
<evidence type="ECO:0000256" key="1">
    <source>
        <dbReference type="ARBA" id="ARBA00001947"/>
    </source>
</evidence>
<dbReference type="GO" id="GO:0004222">
    <property type="term" value="F:metalloendopeptidase activity"/>
    <property type="evidence" value="ECO:0007669"/>
    <property type="project" value="InterPro"/>
</dbReference>
<keyword evidence="7" id="KW-0482">Metalloprotease</keyword>
<keyword evidence="4" id="KW-0479">Metal-binding</keyword>
<evidence type="ECO:0000256" key="4">
    <source>
        <dbReference type="ARBA" id="ARBA00022723"/>
    </source>
</evidence>
<protein>
    <recommendedName>
        <fullName evidence="9">Metalloendopeptidase OMA1, mitochondrial</fullName>
    </recommendedName>
    <alternativeName>
        <fullName evidence="10">Overlapping with the m-AAA protease 1 homolog</fullName>
    </alternativeName>
</protein>
<dbReference type="GO" id="GO:0034982">
    <property type="term" value="P:mitochondrial protein processing"/>
    <property type="evidence" value="ECO:0007669"/>
    <property type="project" value="TreeGrafter"/>
</dbReference>
<proteinExistence type="inferred from homology"/>
<dbReference type="InParanoid" id="W5L1K0"/>
<dbReference type="AlphaFoldDB" id="W5L1K0"/>
<evidence type="ECO:0000256" key="2">
    <source>
        <dbReference type="ARBA" id="ARBA00011182"/>
    </source>
</evidence>
<dbReference type="GO" id="GO:0046872">
    <property type="term" value="F:metal ion binding"/>
    <property type="evidence" value="ECO:0007669"/>
    <property type="project" value="UniProtKB-KW"/>
</dbReference>
<reference evidence="13" key="1">
    <citation type="submission" date="2013-03" db="EMBL/GenBank/DDBJ databases">
        <authorList>
            <person name="Jeffery W."/>
            <person name="Warren W."/>
            <person name="Wilson R.K."/>
        </authorList>
    </citation>
    <scope>NUCLEOTIDE SEQUENCE</scope>
    <source>
        <strain evidence="13">female</strain>
    </source>
</reference>
<dbReference type="GO" id="GO:0006515">
    <property type="term" value="P:protein quality control for misfolded or incompletely synthesized proteins"/>
    <property type="evidence" value="ECO:0007669"/>
    <property type="project" value="TreeGrafter"/>
</dbReference>
<organism evidence="12 13">
    <name type="scientific">Astyanax mexicanus</name>
    <name type="common">Blind cave fish</name>
    <name type="synonym">Astyanax fasciatus mexicanus</name>
    <dbReference type="NCBI Taxonomy" id="7994"/>
    <lineage>
        <taxon>Eukaryota</taxon>
        <taxon>Metazoa</taxon>
        <taxon>Chordata</taxon>
        <taxon>Craniata</taxon>
        <taxon>Vertebrata</taxon>
        <taxon>Euteleostomi</taxon>
        <taxon>Actinopterygii</taxon>
        <taxon>Neopterygii</taxon>
        <taxon>Teleostei</taxon>
        <taxon>Ostariophysi</taxon>
        <taxon>Characiformes</taxon>
        <taxon>Characoidei</taxon>
        <taxon>Acestrorhamphidae</taxon>
        <taxon>Acestrorhamphinae</taxon>
        <taxon>Astyanax</taxon>
    </lineage>
</organism>
<evidence type="ECO:0000256" key="9">
    <source>
        <dbReference type="ARBA" id="ARBA00040360"/>
    </source>
</evidence>
<evidence type="ECO:0000256" key="10">
    <source>
        <dbReference type="ARBA" id="ARBA00042978"/>
    </source>
</evidence>
<dbReference type="Pfam" id="PF01435">
    <property type="entry name" value="Peptidase_M48"/>
    <property type="match status" value="1"/>
</dbReference>
<dbReference type="eggNOG" id="KOG2661">
    <property type="taxonomic scope" value="Eukaryota"/>
</dbReference>